<feature type="non-terminal residue" evidence="2">
    <location>
        <position position="202"/>
    </location>
</feature>
<keyword evidence="1" id="KW-0472">Membrane</keyword>
<feature type="non-terminal residue" evidence="2">
    <location>
        <position position="1"/>
    </location>
</feature>
<comment type="caution">
    <text evidence="2">The sequence shown here is derived from an EMBL/GenBank/DDBJ whole genome shotgun (WGS) entry which is preliminary data.</text>
</comment>
<dbReference type="EMBL" id="JACEIK010064765">
    <property type="protein sequence ID" value="MCE5167226.1"/>
    <property type="molecule type" value="Genomic_DNA"/>
</dbReference>
<evidence type="ECO:0000313" key="3">
    <source>
        <dbReference type="Proteomes" id="UP000823775"/>
    </source>
</evidence>
<gene>
    <name evidence="2" type="ORF">HAX54_043362</name>
</gene>
<keyword evidence="1" id="KW-1133">Transmembrane helix</keyword>
<organism evidence="2 3">
    <name type="scientific">Datura stramonium</name>
    <name type="common">Jimsonweed</name>
    <name type="synonym">Common thornapple</name>
    <dbReference type="NCBI Taxonomy" id="4076"/>
    <lineage>
        <taxon>Eukaryota</taxon>
        <taxon>Viridiplantae</taxon>
        <taxon>Streptophyta</taxon>
        <taxon>Embryophyta</taxon>
        <taxon>Tracheophyta</taxon>
        <taxon>Spermatophyta</taxon>
        <taxon>Magnoliopsida</taxon>
        <taxon>eudicotyledons</taxon>
        <taxon>Gunneridae</taxon>
        <taxon>Pentapetalae</taxon>
        <taxon>asterids</taxon>
        <taxon>lamiids</taxon>
        <taxon>Solanales</taxon>
        <taxon>Solanaceae</taxon>
        <taxon>Solanoideae</taxon>
        <taxon>Datureae</taxon>
        <taxon>Datura</taxon>
    </lineage>
</organism>
<evidence type="ECO:0000313" key="2">
    <source>
        <dbReference type="EMBL" id="MCE5167226.1"/>
    </source>
</evidence>
<keyword evidence="3" id="KW-1185">Reference proteome</keyword>
<feature type="transmembrane region" description="Helical" evidence="1">
    <location>
        <begin position="140"/>
        <end position="168"/>
    </location>
</feature>
<reference evidence="2 3" key="1">
    <citation type="journal article" date="2021" name="BMC Genomics">
        <title>Datura genome reveals duplications of psychoactive alkaloid biosynthetic genes and high mutation rate following tissue culture.</title>
        <authorList>
            <person name="Rajewski A."/>
            <person name="Carter-House D."/>
            <person name="Stajich J."/>
            <person name="Litt A."/>
        </authorList>
    </citation>
    <scope>NUCLEOTIDE SEQUENCE [LARGE SCALE GENOMIC DNA]</scope>
    <source>
        <strain evidence="2">AR-01</strain>
    </source>
</reference>
<keyword evidence="1" id="KW-0812">Transmembrane</keyword>
<dbReference type="Proteomes" id="UP000823775">
    <property type="component" value="Unassembled WGS sequence"/>
</dbReference>
<name>A0ABS8Y9P4_DATST</name>
<proteinExistence type="predicted"/>
<protein>
    <submittedName>
        <fullName evidence="2">Uncharacterized protein</fullName>
    </submittedName>
</protein>
<evidence type="ECO:0000256" key="1">
    <source>
        <dbReference type="SAM" id="Phobius"/>
    </source>
</evidence>
<sequence>NAFKIGQYLGEYLYVDKNVWGKLLKIRVRLDIKNPLLTGFWVSSIQLPHIWISFNFHRIEKNSMIVVQNPSKEFTLIPSPNILAWPKVAVDQHLDNIENTTPPKNKWGRLTIHGVDTTIMMVHCAVIMCRVAEANEVKGYGWLIIMIDAYFFYLVLKFNVMVWSFGFFQKSNSSARSSITEYSPVAQLKDLLILLMFCAAFL</sequence>
<accession>A0ABS8Y9P4</accession>